<dbReference type="SUPFAM" id="SSF111384">
    <property type="entry name" value="OmpH-like"/>
    <property type="match status" value="1"/>
</dbReference>
<feature type="chain" id="PRO_5010220709" evidence="4">
    <location>
        <begin position="18"/>
        <end position="208"/>
    </location>
</feature>
<keyword evidence="6" id="KW-1185">Reference proteome</keyword>
<feature type="signal peptide" evidence="4">
    <location>
        <begin position="1"/>
        <end position="17"/>
    </location>
</feature>
<keyword evidence="2 4" id="KW-0732">Signal</keyword>
<feature type="coiled-coil region" evidence="3">
    <location>
        <begin position="62"/>
        <end position="148"/>
    </location>
</feature>
<evidence type="ECO:0000313" key="6">
    <source>
        <dbReference type="Proteomes" id="UP000182491"/>
    </source>
</evidence>
<dbReference type="GO" id="GO:0005829">
    <property type="term" value="C:cytosol"/>
    <property type="evidence" value="ECO:0007669"/>
    <property type="project" value="TreeGrafter"/>
</dbReference>
<dbReference type="STRING" id="388950.GCA_001611675_03869"/>
<evidence type="ECO:0000256" key="2">
    <source>
        <dbReference type="ARBA" id="ARBA00022729"/>
    </source>
</evidence>
<dbReference type="PANTHER" id="PTHR35089:SF1">
    <property type="entry name" value="CHAPERONE PROTEIN SKP"/>
    <property type="match status" value="1"/>
</dbReference>
<sequence length="208" mass="23487">MKVLKMTLGLAAVSAMMVSCEQMPKNDTATTATTATAAGTPEIVYVNSDSLLSNYEYFKDVRDRLQGKAQQKEKDLRAQAESFQKEVQRFQQNAAGMSQQQAQATEQRLMQKQQQLQALQQSSGNELVSEESEEMKKIYDRVEEYLKQISQERGYKMVLTYQRGNSAILYGDSTLDITESVVEELNKNYQSEKAETAKPKEEAAAKKK</sequence>
<dbReference type="Pfam" id="PF03938">
    <property type="entry name" value="OmpH"/>
    <property type="match status" value="1"/>
</dbReference>
<gene>
    <name evidence="5" type="ORF">SAMN04487941_0734</name>
</gene>
<name>A0A1I7G5G9_9BACT</name>
<comment type="similarity">
    <text evidence="1">Belongs to the Skp family.</text>
</comment>
<evidence type="ECO:0000256" key="1">
    <source>
        <dbReference type="ARBA" id="ARBA00009091"/>
    </source>
</evidence>
<dbReference type="GO" id="GO:0051082">
    <property type="term" value="F:unfolded protein binding"/>
    <property type="evidence" value="ECO:0007669"/>
    <property type="project" value="InterPro"/>
</dbReference>
<organism evidence="5 6">
    <name type="scientific">Pontibacter akesuensis</name>
    <dbReference type="NCBI Taxonomy" id="388950"/>
    <lineage>
        <taxon>Bacteria</taxon>
        <taxon>Pseudomonadati</taxon>
        <taxon>Bacteroidota</taxon>
        <taxon>Cytophagia</taxon>
        <taxon>Cytophagales</taxon>
        <taxon>Hymenobacteraceae</taxon>
        <taxon>Pontibacter</taxon>
    </lineage>
</organism>
<dbReference type="Gene3D" id="3.30.910.20">
    <property type="entry name" value="Skp domain"/>
    <property type="match status" value="1"/>
</dbReference>
<dbReference type="GO" id="GO:0050821">
    <property type="term" value="P:protein stabilization"/>
    <property type="evidence" value="ECO:0007669"/>
    <property type="project" value="TreeGrafter"/>
</dbReference>
<accession>A0A1I7G5G9</accession>
<evidence type="ECO:0000313" key="5">
    <source>
        <dbReference type="EMBL" id="SFU43684.1"/>
    </source>
</evidence>
<dbReference type="Proteomes" id="UP000182491">
    <property type="component" value="Unassembled WGS sequence"/>
</dbReference>
<dbReference type="InterPro" id="IPR005632">
    <property type="entry name" value="Chaperone_Skp"/>
</dbReference>
<evidence type="ECO:0000256" key="4">
    <source>
        <dbReference type="SAM" id="SignalP"/>
    </source>
</evidence>
<evidence type="ECO:0000256" key="3">
    <source>
        <dbReference type="SAM" id="Coils"/>
    </source>
</evidence>
<dbReference type="EMBL" id="FPCA01000001">
    <property type="protein sequence ID" value="SFU43684.1"/>
    <property type="molecule type" value="Genomic_DNA"/>
</dbReference>
<dbReference type="SMART" id="SM00935">
    <property type="entry name" value="OmpH"/>
    <property type="match status" value="1"/>
</dbReference>
<reference evidence="6" key="1">
    <citation type="submission" date="2016-10" db="EMBL/GenBank/DDBJ databases">
        <authorList>
            <person name="Varghese N."/>
        </authorList>
    </citation>
    <scope>NUCLEOTIDE SEQUENCE [LARGE SCALE GENOMIC DNA]</scope>
    <source>
        <strain evidence="6">DSM 18820</strain>
    </source>
</reference>
<dbReference type="AlphaFoldDB" id="A0A1I7G5G9"/>
<dbReference type="PROSITE" id="PS51257">
    <property type="entry name" value="PROKAR_LIPOPROTEIN"/>
    <property type="match status" value="1"/>
</dbReference>
<keyword evidence="3" id="KW-0175">Coiled coil</keyword>
<protein>
    <submittedName>
        <fullName evidence="5">Periplasmic chaperone for outer membrane proteins Skp</fullName>
    </submittedName>
</protein>
<dbReference type="PANTHER" id="PTHR35089">
    <property type="entry name" value="CHAPERONE PROTEIN SKP"/>
    <property type="match status" value="1"/>
</dbReference>
<dbReference type="InterPro" id="IPR024930">
    <property type="entry name" value="Skp_dom_sf"/>
</dbReference>
<proteinExistence type="inferred from homology"/>